<dbReference type="KEGG" id="lbc:LACBIDRAFT_310187"/>
<proteinExistence type="predicted"/>
<dbReference type="InParanoid" id="B0DTN8"/>
<accession>B0DTN8</accession>
<gene>
    <name evidence="1" type="ORF">LACBIDRAFT_310187</name>
</gene>
<dbReference type="Proteomes" id="UP000001194">
    <property type="component" value="Unassembled WGS sequence"/>
</dbReference>
<dbReference type="OrthoDB" id="3057097at2759"/>
<evidence type="ECO:0000313" key="1">
    <source>
        <dbReference type="EMBL" id="EDR01947.1"/>
    </source>
</evidence>
<dbReference type="EMBL" id="DS547134">
    <property type="protein sequence ID" value="EDR01947.1"/>
    <property type="molecule type" value="Genomic_DNA"/>
</dbReference>
<dbReference type="GeneID" id="6083024"/>
<sequence>MQEVQSECFTARLQRPQVFDIISLKIIANESLQPPRPRELLTDFTYPLKPAPPPGTLASFLFPGYPLPDTQPSVPYPAAFLVQTPAIAGPSTPLPNSEDIPTTPAWNPSSRTPCCGNDATSPYWLRDDCFTNMRLSLRLINTNPNFHRGEHKDKCGVFKGVVGDAVKVQLGFKILEVPFPYLIPERPECKSQVVITFTSPHKGSQFRIKEFGEDFCGCSILKSTMLLRKVDVKIATNQLVVTARDSRR</sequence>
<evidence type="ECO:0000313" key="2">
    <source>
        <dbReference type="Proteomes" id="UP000001194"/>
    </source>
</evidence>
<dbReference type="HOGENOM" id="CLU_076404_0_0_1"/>
<reference evidence="1 2" key="1">
    <citation type="journal article" date="2008" name="Nature">
        <title>The genome of Laccaria bicolor provides insights into mycorrhizal symbiosis.</title>
        <authorList>
            <person name="Martin F."/>
            <person name="Aerts A."/>
            <person name="Ahren D."/>
            <person name="Brun A."/>
            <person name="Danchin E.G.J."/>
            <person name="Duchaussoy F."/>
            <person name="Gibon J."/>
            <person name="Kohler A."/>
            <person name="Lindquist E."/>
            <person name="Pereda V."/>
            <person name="Salamov A."/>
            <person name="Shapiro H.J."/>
            <person name="Wuyts J."/>
            <person name="Blaudez D."/>
            <person name="Buee M."/>
            <person name="Brokstein P."/>
            <person name="Canbaeck B."/>
            <person name="Cohen D."/>
            <person name="Courty P.E."/>
            <person name="Coutinho P.M."/>
            <person name="Delaruelle C."/>
            <person name="Detter J.C."/>
            <person name="Deveau A."/>
            <person name="DiFazio S."/>
            <person name="Duplessis S."/>
            <person name="Fraissinet-Tachet L."/>
            <person name="Lucic E."/>
            <person name="Frey-Klett P."/>
            <person name="Fourrey C."/>
            <person name="Feussner I."/>
            <person name="Gay G."/>
            <person name="Grimwood J."/>
            <person name="Hoegger P.J."/>
            <person name="Jain P."/>
            <person name="Kilaru S."/>
            <person name="Labbe J."/>
            <person name="Lin Y.C."/>
            <person name="Legue V."/>
            <person name="Le Tacon F."/>
            <person name="Marmeisse R."/>
            <person name="Melayah D."/>
            <person name="Montanini B."/>
            <person name="Muratet M."/>
            <person name="Nehls U."/>
            <person name="Niculita-Hirzel H."/>
            <person name="Oudot-Le Secq M.P."/>
            <person name="Peter M."/>
            <person name="Quesneville H."/>
            <person name="Rajashekar B."/>
            <person name="Reich M."/>
            <person name="Rouhier N."/>
            <person name="Schmutz J."/>
            <person name="Yin T."/>
            <person name="Chalot M."/>
            <person name="Henrissat B."/>
            <person name="Kuees U."/>
            <person name="Lucas S."/>
            <person name="Van de Peer Y."/>
            <person name="Podila G.K."/>
            <person name="Polle A."/>
            <person name="Pukkila P.J."/>
            <person name="Richardson P.M."/>
            <person name="Rouze P."/>
            <person name="Sanders I.R."/>
            <person name="Stajich J.E."/>
            <person name="Tunlid A."/>
            <person name="Tuskan G."/>
            <person name="Grigoriev I.V."/>
        </authorList>
    </citation>
    <scope>NUCLEOTIDE SEQUENCE [LARGE SCALE GENOMIC DNA]</scope>
    <source>
        <strain evidence="2">S238N-H82 / ATCC MYA-4686</strain>
    </source>
</reference>
<protein>
    <submittedName>
        <fullName evidence="1">Predicted protein</fullName>
    </submittedName>
</protein>
<keyword evidence="2" id="KW-1185">Reference proteome</keyword>
<name>B0DTN8_LACBS</name>
<dbReference type="AlphaFoldDB" id="B0DTN8"/>
<dbReference type="RefSeq" id="XP_001887338.1">
    <property type="nucleotide sequence ID" value="XM_001887303.1"/>
</dbReference>
<organism evidence="2">
    <name type="scientific">Laccaria bicolor (strain S238N-H82 / ATCC MYA-4686)</name>
    <name type="common">Bicoloured deceiver</name>
    <name type="synonym">Laccaria laccata var. bicolor</name>
    <dbReference type="NCBI Taxonomy" id="486041"/>
    <lineage>
        <taxon>Eukaryota</taxon>
        <taxon>Fungi</taxon>
        <taxon>Dikarya</taxon>
        <taxon>Basidiomycota</taxon>
        <taxon>Agaricomycotina</taxon>
        <taxon>Agaricomycetes</taxon>
        <taxon>Agaricomycetidae</taxon>
        <taxon>Agaricales</taxon>
        <taxon>Agaricineae</taxon>
        <taxon>Hydnangiaceae</taxon>
        <taxon>Laccaria</taxon>
    </lineage>
</organism>